<protein>
    <submittedName>
        <fullName evidence="2">Uncharacterized protein</fullName>
    </submittedName>
</protein>
<evidence type="ECO:0000256" key="1">
    <source>
        <dbReference type="SAM" id="MobiDB-lite"/>
    </source>
</evidence>
<comment type="caution">
    <text evidence="2">The sequence shown here is derived from an EMBL/GenBank/DDBJ whole genome shotgun (WGS) entry which is preliminary data.</text>
</comment>
<feature type="region of interest" description="Disordered" evidence="1">
    <location>
        <begin position="202"/>
        <end position="227"/>
    </location>
</feature>
<name>A0AAN7UT41_9PEZI</name>
<keyword evidence="3" id="KW-1185">Reference proteome</keyword>
<sequence>MAASETRSCSSRASWMFTDPYVYQYSDIDVDADASVTTPGGTIGAALSTPCELEGSDPRSTIRYELPANSFVASIHTSHHTKDEQFKATYGLSRNRSSNSRISECCSDRGDRVRTLPVYRSFAPSSSRVPPQPPISGLIPVVEDASTQYQHYHMPAPTAPPRRIRPSPPGYADGLIPVDANAMTPKEPSSDFDAILRNIGPIPKKVKGSTSRERSSRYFDRYSSNFG</sequence>
<proteinExistence type="predicted"/>
<accession>A0AAN7UT41</accession>
<dbReference type="AlphaFoldDB" id="A0AAN7UT41"/>
<organism evidence="2 3">
    <name type="scientific">Xylaria bambusicola</name>
    <dbReference type="NCBI Taxonomy" id="326684"/>
    <lineage>
        <taxon>Eukaryota</taxon>
        <taxon>Fungi</taxon>
        <taxon>Dikarya</taxon>
        <taxon>Ascomycota</taxon>
        <taxon>Pezizomycotina</taxon>
        <taxon>Sordariomycetes</taxon>
        <taxon>Xylariomycetidae</taxon>
        <taxon>Xylariales</taxon>
        <taxon>Xylariaceae</taxon>
        <taxon>Xylaria</taxon>
    </lineage>
</organism>
<dbReference type="Proteomes" id="UP001305414">
    <property type="component" value="Unassembled WGS sequence"/>
</dbReference>
<dbReference type="EMBL" id="JAWHQM010000024">
    <property type="protein sequence ID" value="KAK5632356.1"/>
    <property type="molecule type" value="Genomic_DNA"/>
</dbReference>
<reference evidence="2 3" key="1">
    <citation type="submission" date="2023-10" db="EMBL/GenBank/DDBJ databases">
        <title>Draft genome sequence of Xylaria bambusicola isolate GMP-LS, the root and basal stem rot pathogen of sugarcane in Indonesia.</title>
        <authorList>
            <person name="Selvaraj P."/>
            <person name="Muralishankar V."/>
            <person name="Muruganantham S."/>
            <person name="Sp S."/>
            <person name="Haryani S."/>
            <person name="Lau K.J.X."/>
            <person name="Naqvi N.I."/>
        </authorList>
    </citation>
    <scope>NUCLEOTIDE SEQUENCE [LARGE SCALE GENOMIC DNA]</scope>
    <source>
        <strain evidence="2">GMP-LS</strain>
    </source>
</reference>
<evidence type="ECO:0000313" key="2">
    <source>
        <dbReference type="EMBL" id="KAK5632356.1"/>
    </source>
</evidence>
<evidence type="ECO:0000313" key="3">
    <source>
        <dbReference type="Proteomes" id="UP001305414"/>
    </source>
</evidence>
<feature type="compositionally biased region" description="Basic and acidic residues" evidence="1">
    <location>
        <begin position="210"/>
        <end position="220"/>
    </location>
</feature>
<gene>
    <name evidence="2" type="ORF">RRF57_008070</name>
</gene>